<organism evidence="1 2">
    <name type="scientific">Portunus trituberculatus</name>
    <name type="common">Swimming crab</name>
    <name type="synonym">Neptunus trituberculatus</name>
    <dbReference type="NCBI Taxonomy" id="210409"/>
    <lineage>
        <taxon>Eukaryota</taxon>
        <taxon>Metazoa</taxon>
        <taxon>Ecdysozoa</taxon>
        <taxon>Arthropoda</taxon>
        <taxon>Crustacea</taxon>
        <taxon>Multicrustacea</taxon>
        <taxon>Malacostraca</taxon>
        <taxon>Eumalacostraca</taxon>
        <taxon>Eucarida</taxon>
        <taxon>Decapoda</taxon>
        <taxon>Pleocyemata</taxon>
        <taxon>Brachyura</taxon>
        <taxon>Eubrachyura</taxon>
        <taxon>Portunoidea</taxon>
        <taxon>Portunidae</taxon>
        <taxon>Portuninae</taxon>
        <taxon>Portunus</taxon>
    </lineage>
</organism>
<comment type="caution">
    <text evidence="1">The sequence shown here is derived from an EMBL/GenBank/DDBJ whole genome shotgun (WGS) entry which is preliminary data.</text>
</comment>
<gene>
    <name evidence="1" type="ORF">E2C01_037729</name>
</gene>
<evidence type="ECO:0000313" key="1">
    <source>
        <dbReference type="EMBL" id="MPC44068.1"/>
    </source>
</evidence>
<protein>
    <submittedName>
        <fullName evidence="1">Uncharacterized protein</fullName>
    </submittedName>
</protein>
<sequence length="68" mass="7628">MSATAHASGLYINCGVQCQVSHSPYRQTLAFSKGLDNETKWNIRTQTITCCSSRTRPLQRVFIAFCDN</sequence>
<proteinExistence type="predicted"/>
<keyword evidence="2" id="KW-1185">Reference proteome</keyword>
<dbReference type="EMBL" id="VSRR010006108">
    <property type="protein sequence ID" value="MPC44068.1"/>
    <property type="molecule type" value="Genomic_DNA"/>
</dbReference>
<evidence type="ECO:0000313" key="2">
    <source>
        <dbReference type="Proteomes" id="UP000324222"/>
    </source>
</evidence>
<dbReference type="AlphaFoldDB" id="A0A5B7FGK7"/>
<name>A0A5B7FGK7_PORTR</name>
<dbReference type="Proteomes" id="UP000324222">
    <property type="component" value="Unassembled WGS sequence"/>
</dbReference>
<accession>A0A5B7FGK7</accession>
<reference evidence="1 2" key="1">
    <citation type="submission" date="2019-05" db="EMBL/GenBank/DDBJ databases">
        <title>Another draft genome of Portunus trituberculatus and its Hox gene families provides insights of decapod evolution.</title>
        <authorList>
            <person name="Jeong J.-H."/>
            <person name="Song I."/>
            <person name="Kim S."/>
            <person name="Choi T."/>
            <person name="Kim D."/>
            <person name="Ryu S."/>
            <person name="Kim W."/>
        </authorList>
    </citation>
    <scope>NUCLEOTIDE SEQUENCE [LARGE SCALE GENOMIC DNA]</scope>
    <source>
        <tissue evidence="1">Muscle</tissue>
    </source>
</reference>